<proteinExistence type="predicted"/>
<dbReference type="GeneID" id="22277068"/>
<accession>A0A068EMV1</accession>
<dbReference type="KEGG" id="vg:22277068"/>
<dbReference type="RefSeq" id="YP_009099169.1">
    <property type="nucleotide sequence ID" value="NC_025423.1"/>
</dbReference>
<evidence type="ECO:0000313" key="1">
    <source>
        <dbReference type="EMBL" id="AID50560.1"/>
    </source>
</evidence>
<sequence length="195" mass="21874">MAETLEEVVGMKVQNKVRKGVLKSSGMIQEIPEGEVVDFITCSECGANHVADSEGYLELLGNLHVGGGGGLIGNGDWEKHGAPIGYYCVKDNCLSNRIRKDEEDIQDSMARVRLFEGETLIVVCLVEVPSGENVIPMTPQSSWDIVEKRHDVIELALLDSDMRRDFNNTRVLVPRNLIREWVRTCKIKRNHTERP</sequence>
<dbReference type="Proteomes" id="UP000027382">
    <property type="component" value="Segment"/>
</dbReference>
<dbReference type="EMBL" id="KF554508">
    <property type="protein sequence ID" value="AID50560.1"/>
    <property type="molecule type" value="Genomic_DNA"/>
</dbReference>
<evidence type="ECO:0000313" key="2">
    <source>
        <dbReference type="Proteomes" id="UP000027382"/>
    </source>
</evidence>
<protein>
    <submittedName>
        <fullName evidence="1">Uncharacterized protein</fullName>
    </submittedName>
</protein>
<keyword evidence="2" id="KW-1185">Reference proteome</keyword>
<reference evidence="1" key="1">
    <citation type="journal article" date="2014" name="Virology">
        <title>The odd one out: Bacillus ACT bacteriophage CP-51 exhibits unusual properties compared to related Spounavirinae W.Ph. and Bastille.</title>
        <authorList>
            <person name="Klumpp J."/>
            <person name="Schmuki M."/>
            <person name="Sozhamannan S."/>
            <person name="Beyer W."/>
            <person name="Fouts D.E."/>
            <person name="Bernbach V."/>
            <person name="Calendar R."/>
            <person name="Loessner M.J."/>
        </authorList>
    </citation>
    <scope>NUCLEOTIDE SEQUENCE [LARGE SCALE GENOMIC DNA]</scope>
</reference>
<name>A0A068EMV1_9CAUD</name>
<organism evidence="1 2">
    <name type="scientific">Bacillus phage CP-51</name>
    <dbReference type="NCBI Taxonomy" id="1391188"/>
    <lineage>
        <taxon>Viruses</taxon>
        <taxon>Duplodnaviria</taxon>
        <taxon>Heunggongvirae</taxon>
        <taxon>Uroviricota</taxon>
        <taxon>Caudoviricetes</taxon>
        <taxon>Herelleviridae</taxon>
        <taxon>Spounavirinae</taxon>
        <taxon>Siminovitchvirus</taxon>
        <taxon>Siminovitchvirus CP51</taxon>
    </lineage>
</organism>